<dbReference type="EMBL" id="MCFK01002968">
    <property type="protein sequence ID" value="RKF62898.1"/>
    <property type="molecule type" value="Genomic_DNA"/>
</dbReference>
<protein>
    <submittedName>
        <fullName evidence="4">rRNA-processing protein fcf2</fullName>
    </submittedName>
</protein>
<dbReference type="Pfam" id="PF08698">
    <property type="entry name" value="Fcf2"/>
    <property type="match status" value="1"/>
</dbReference>
<keyword evidence="2" id="KW-0539">Nucleus</keyword>
<evidence type="ECO:0000256" key="2">
    <source>
        <dbReference type="ARBA" id="ARBA00023242"/>
    </source>
</evidence>
<reference evidence="4 5" key="1">
    <citation type="journal article" date="2018" name="BMC Genomics">
        <title>Comparative genome analyses reveal sequence features reflecting distinct modes of host-adaptation between dicot and monocot powdery mildew.</title>
        <authorList>
            <person name="Wu Y."/>
            <person name="Ma X."/>
            <person name="Pan Z."/>
            <person name="Kale S.D."/>
            <person name="Song Y."/>
            <person name="King H."/>
            <person name="Zhang Q."/>
            <person name="Presley C."/>
            <person name="Deng X."/>
            <person name="Wei C.I."/>
            <person name="Xiao S."/>
        </authorList>
    </citation>
    <scope>NUCLEOTIDE SEQUENCE [LARGE SCALE GENOMIC DNA]</scope>
    <source>
        <strain evidence="4">UMSG2</strain>
    </source>
</reference>
<feature type="domain" description="Fcf2 pre-rRNA processing C-terminal" evidence="3">
    <location>
        <begin position="103"/>
        <end position="197"/>
    </location>
</feature>
<comment type="subcellular location">
    <subcellularLocation>
        <location evidence="1">Nucleus</location>
        <location evidence="1">Nucleolus</location>
    </subcellularLocation>
</comment>
<evidence type="ECO:0000313" key="5">
    <source>
        <dbReference type="Proteomes" id="UP000286134"/>
    </source>
</evidence>
<dbReference type="InterPro" id="IPR039883">
    <property type="entry name" value="Fcf2/DNTTIP2"/>
</dbReference>
<dbReference type="PANTHER" id="PTHR21686">
    <property type="entry name" value="DEOXYNUCLEOTIDYLTRANSFERASE TERMINAL-INTERACTING PROTEIN 2"/>
    <property type="match status" value="1"/>
</dbReference>
<dbReference type="GO" id="GO:0005730">
    <property type="term" value="C:nucleolus"/>
    <property type="evidence" value="ECO:0007669"/>
    <property type="project" value="UniProtKB-SubCell"/>
</dbReference>
<name>A0A420HZQ1_9PEZI</name>
<sequence length="228" mass="26251">MADEDLTEQQVHKLLKDAEARLRVANSNSNDKINPNNLVKSLQHNISTLAAATPIESYVNGFHTIPNVNAKHILPKITKIQSDDIRIVVDPVLMKKNLDQENKATAGTDWFNLPRTRLTPELKRDLQLLRMRDVLDPKRHYKKDNMRNKIPEFSQVGTIIEGPTEYFSGRLTNKERKKTLVEETLDHEKVTGRFKKKYNEIQSKKTSGKKAYYKNLRGMRVKGGIFKS</sequence>
<dbReference type="STRING" id="212602.A0A420HZQ1"/>
<keyword evidence="5" id="KW-1185">Reference proteome</keyword>
<evidence type="ECO:0000259" key="3">
    <source>
        <dbReference type="Pfam" id="PF08698"/>
    </source>
</evidence>
<accession>A0A420HZQ1</accession>
<dbReference type="PANTHER" id="PTHR21686:SF12">
    <property type="entry name" value="DEOXYNUCLEOTIDYLTRANSFERASE TERMINAL-INTERACTING PROTEIN 2"/>
    <property type="match status" value="1"/>
</dbReference>
<gene>
    <name evidence="4" type="ORF">OnM2_029087</name>
</gene>
<dbReference type="Proteomes" id="UP000286134">
    <property type="component" value="Unassembled WGS sequence"/>
</dbReference>
<evidence type="ECO:0000256" key="1">
    <source>
        <dbReference type="ARBA" id="ARBA00004604"/>
    </source>
</evidence>
<dbReference type="OrthoDB" id="427886at2759"/>
<evidence type="ECO:0000313" key="4">
    <source>
        <dbReference type="EMBL" id="RKF62898.1"/>
    </source>
</evidence>
<organism evidence="4 5">
    <name type="scientific">Erysiphe neolycopersici</name>
    <dbReference type="NCBI Taxonomy" id="212602"/>
    <lineage>
        <taxon>Eukaryota</taxon>
        <taxon>Fungi</taxon>
        <taxon>Dikarya</taxon>
        <taxon>Ascomycota</taxon>
        <taxon>Pezizomycotina</taxon>
        <taxon>Leotiomycetes</taxon>
        <taxon>Erysiphales</taxon>
        <taxon>Erysiphaceae</taxon>
        <taxon>Erysiphe</taxon>
    </lineage>
</organism>
<dbReference type="GO" id="GO:0006396">
    <property type="term" value="P:RNA processing"/>
    <property type="evidence" value="ECO:0007669"/>
    <property type="project" value="TreeGrafter"/>
</dbReference>
<comment type="caution">
    <text evidence="4">The sequence shown here is derived from an EMBL/GenBank/DDBJ whole genome shotgun (WGS) entry which is preliminary data.</text>
</comment>
<dbReference type="InterPro" id="IPR014810">
    <property type="entry name" value="Fcf2_C"/>
</dbReference>
<proteinExistence type="predicted"/>
<dbReference type="AlphaFoldDB" id="A0A420HZQ1"/>
<dbReference type="GO" id="GO:0003723">
    <property type="term" value="F:RNA binding"/>
    <property type="evidence" value="ECO:0007669"/>
    <property type="project" value="TreeGrafter"/>
</dbReference>